<dbReference type="OrthoDB" id="9807486at2"/>
<comment type="similarity">
    <text evidence="1">Belongs to the UPF0301 (AlgH) family.</text>
</comment>
<sequence>MLSRLEPSAGKLLISEPFLMDPNFKRSVVFLTEHQEEGTVGFILNQRSTLLLNDLVPDFVGGDFPVYLGGPVAIDTIHFIHRRQDLITDGEEIAKGVCWGGNFETLKVLINNHSIQPADIKFFIGYSGWSGVQLKNEMKENTWIVSDQFHADVVFSNNEEELWKEVIINLGPKYAHVSNFPQDPNLN</sequence>
<protein>
    <submittedName>
        <fullName evidence="2">Uncharacterized protein</fullName>
    </submittedName>
</protein>
<dbReference type="GO" id="GO:0005829">
    <property type="term" value="C:cytosol"/>
    <property type="evidence" value="ECO:0007669"/>
    <property type="project" value="TreeGrafter"/>
</dbReference>
<dbReference type="EMBL" id="CP017141">
    <property type="protein sequence ID" value="AOM80389.1"/>
    <property type="molecule type" value="Genomic_DNA"/>
</dbReference>
<proteinExistence type="inferred from homology"/>
<dbReference type="SUPFAM" id="SSF143456">
    <property type="entry name" value="VC0467-like"/>
    <property type="match status" value="1"/>
</dbReference>
<dbReference type="InterPro" id="IPR003774">
    <property type="entry name" value="AlgH-like"/>
</dbReference>
<dbReference type="PANTHER" id="PTHR30327">
    <property type="entry name" value="UNCHARACTERIZED PROTEIN YQGE"/>
    <property type="match status" value="1"/>
</dbReference>
<gene>
    <name evidence="2" type="ORF">BFS30_26415</name>
</gene>
<dbReference type="AlphaFoldDB" id="A0A1D7QP23"/>
<dbReference type="Proteomes" id="UP000094313">
    <property type="component" value="Chromosome"/>
</dbReference>
<accession>A0A1D7QP23</accession>
<reference evidence="2 3" key="1">
    <citation type="submission" date="2016-08" db="EMBL/GenBank/DDBJ databases">
        <authorList>
            <person name="Seilhamer J.J."/>
        </authorList>
    </citation>
    <scope>NUCLEOTIDE SEQUENCE [LARGE SCALE GENOMIC DNA]</scope>
    <source>
        <strain evidence="2 3">DX4</strain>
    </source>
</reference>
<dbReference type="PANTHER" id="PTHR30327:SF1">
    <property type="entry name" value="UPF0301 PROTEIN YQGE"/>
    <property type="match status" value="1"/>
</dbReference>
<name>A0A1D7QP23_9SPHI</name>
<dbReference type="KEGG" id="psty:BFS30_26415"/>
<evidence type="ECO:0000256" key="1">
    <source>
        <dbReference type="ARBA" id="ARBA00009600"/>
    </source>
</evidence>
<organism evidence="2 3">
    <name type="scientific">Pedobacter steynii</name>
    <dbReference type="NCBI Taxonomy" id="430522"/>
    <lineage>
        <taxon>Bacteria</taxon>
        <taxon>Pseudomonadati</taxon>
        <taxon>Bacteroidota</taxon>
        <taxon>Sphingobacteriia</taxon>
        <taxon>Sphingobacteriales</taxon>
        <taxon>Sphingobacteriaceae</taxon>
        <taxon>Pedobacter</taxon>
    </lineage>
</organism>
<keyword evidence="3" id="KW-1185">Reference proteome</keyword>
<evidence type="ECO:0000313" key="3">
    <source>
        <dbReference type="Proteomes" id="UP000094313"/>
    </source>
</evidence>
<dbReference type="Gene3D" id="3.40.1740.10">
    <property type="entry name" value="VC0467-like"/>
    <property type="match status" value="1"/>
</dbReference>
<evidence type="ECO:0000313" key="2">
    <source>
        <dbReference type="EMBL" id="AOM80389.1"/>
    </source>
</evidence>
<dbReference type="Pfam" id="PF02622">
    <property type="entry name" value="DUF179"/>
    <property type="match status" value="1"/>
</dbReference>